<protein>
    <submittedName>
        <fullName evidence="1">Uncharacterized protein</fullName>
    </submittedName>
</protein>
<feature type="non-terminal residue" evidence="1">
    <location>
        <position position="1"/>
    </location>
</feature>
<evidence type="ECO:0000313" key="2">
    <source>
        <dbReference type="Proteomes" id="UP001177023"/>
    </source>
</evidence>
<accession>A0AA36CVL1</accession>
<sequence length="163" mass="18575">MLACDDDQPLGPYLSISIYTTVGGVMCPDVDFNFAYGADGRLWHAVLGLRMDAGIAPQLRIIEKLLSHFRCAELTLEVGLQVQVYRIDLSFHDRWPGTDGLRRRPAYGSTFANLVVAQNYASRHQVYAQLRQIDRRRVPLVADNFRRVWPRDTTDNTEDPLPQ</sequence>
<gene>
    <name evidence="1" type="ORF">MSPICULIGERA_LOCUS14469</name>
</gene>
<name>A0AA36CVL1_9BILA</name>
<comment type="caution">
    <text evidence="1">The sequence shown here is derived from an EMBL/GenBank/DDBJ whole genome shotgun (WGS) entry which is preliminary data.</text>
</comment>
<keyword evidence="2" id="KW-1185">Reference proteome</keyword>
<reference evidence="1" key="1">
    <citation type="submission" date="2023-06" db="EMBL/GenBank/DDBJ databases">
        <authorList>
            <person name="Delattre M."/>
        </authorList>
    </citation>
    <scope>NUCLEOTIDE SEQUENCE</scope>
    <source>
        <strain evidence="1">AF72</strain>
    </source>
</reference>
<proteinExistence type="predicted"/>
<dbReference type="EMBL" id="CATQJA010002642">
    <property type="protein sequence ID" value="CAJ0576170.1"/>
    <property type="molecule type" value="Genomic_DNA"/>
</dbReference>
<organism evidence="1 2">
    <name type="scientific">Mesorhabditis spiculigera</name>
    <dbReference type="NCBI Taxonomy" id="96644"/>
    <lineage>
        <taxon>Eukaryota</taxon>
        <taxon>Metazoa</taxon>
        <taxon>Ecdysozoa</taxon>
        <taxon>Nematoda</taxon>
        <taxon>Chromadorea</taxon>
        <taxon>Rhabditida</taxon>
        <taxon>Rhabditina</taxon>
        <taxon>Rhabditomorpha</taxon>
        <taxon>Rhabditoidea</taxon>
        <taxon>Rhabditidae</taxon>
        <taxon>Mesorhabditinae</taxon>
        <taxon>Mesorhabditis</taxon>
    </lineage>
</organism>
<dbReference type="Proteomes" id="UP001177023">
    <property type="component" value="Unassembled WGS sequence"/>
</dbReference>
<evidence type="ECO:0000313" key="1">
    <source>
        <dbReference type="EMBL" id="CAJ0576170.1"/>
    </source>
</evidence>
<dbReference type="AlphaFoldDB" id="A0AA36CVL1"/>